<keyword evidence="1" id="KW-0472">Membrane</keyword>
<dbReference type="EMBL" id="UOEZ01000060">
    <property type="protein sequence ID" value="VAW37703.1"/>
    <property type="molecule type" value="Genomic_DNA"/>
</dbReference>
<organism evidence="2">
    <name type="scientific">hydrothermal vent metagenome</name>
    <dbReference type="NCBI Taxonomy" id="652676"/>
    <lineage>
        <taxon>unclassified sequences</taxon>
        <taxon>metagenomes</taxon>
        <taxon>ecological metagenomes</taxon>
    </lineage>
</organism>
<keyword evidence="1" id="KW-0812">Transmembrane</keyword>
<gene>
    <name evidence="2" type="ORF">MNBD_DELTA02-21</name>
</gene>
<feature type="transmembrane region" description="Helical" evidence="1">
    <location>
        <begin position="12"/>
        <end position="30"/>
    </location>
</feature>
<evidence type="ECO:0000313" key="2">
    <source>
        <dbReference type="EMBL" id="VAW37703.1"/>
    </source>
</evidence>
<reference evidence="2" key="1">
    <citation type="submission" date="2018-06" db="EMBL/GenBank/DDBJ databases">
        <authorList>
            <person name="Zhirakovskaya E."/>
        </authorList>
    </citation>
    <scope>NUCLEOTIDE SEQUENCE</scope>
</reference>
<proteinExistence type="predicted"/>
<sequence>MKTKTKKIFLTVFTEIIFIVLFYGCAGTGVKTGGAGMM</sequence>
<accession>A0A3B0VBQ9</accession>
<keyword evidence="1" id="KW-1133">Transmembrane helix</keyword>
<protein>
    <submittedName>
        <fullName evidence="2">Uncharacterized protein</fullName>
    </submittedName>
</protein>
<evidence type="ECO:0000256" key="1">
    <source>
        <dbReference type="SAM" id="Phobius"/>
    </source>
</evidence>
<dbReference type="AlphaFoldDB" id="A0A3B0VBQ9"/>
<name>A0A3B0VBQ9_9ZZZZ</name>